<reference evidence="3" key="1">
    <citation type="submission" date="2018-06" db="EMBL/GenBank/DDBJ databases">
        <authorList>
            <person name="Zhirakovskaya E."/>
        </authorList>
    </citation>
    <scope>NUCLEOTIDE SEQUENCE</scope>
</reference>
<evidence type="ECO:0000256" key="1">
    <source>
        <dbReference type="SAM" id="Coils"/>
    </source>
</evidence>
<accession>A0A3B1DWI5</accession>
<dbReference type="AlphaFoldDB" id="A0A3B1DWI5"/>
<proteinExistence type="predicted"/>
<dbReference type="Pfam" id="PF07396">
    <property type="entry name" value="Porin_O_P"/>
    <property type="match status" value="1"/>
</dbReference>
<organism evidence="3">
    <name type="scientific">hydrothermal vent metagenome</name>
    <dbReference type="NCBI Taxonomy" id="652676"/>
    <lineage>
        <taxon>unclassified sequences</taxon>
        <taxon>metagenomes</taxon>
        <taxon>ecological metagenomes</taxon>
    </lineage>
</organism>
<gene>
    <name evidence="3" type="ORF">MNBD_PLANCTO02-1405</name>
</gene>
<feature type="coiled-coil region" evidence="1">
    <location>
        <begin position="36"/>
        <end position="63"/>
    </location>
</feature>
<keyword evidence="1" id="KW-0175">Coiled coil</keyword>
<dbReference type="InterPro" id="IPR023614">
    <property type="entry name" value="Porin_dom_sf"/>
</dbReference>
<feature type="compositionally biased region" description="Polar residues" evidence="2">
    <location>
        <begin position="309"/>
        <end position="321"/>
    </location>
</feature>
<dbReference type="EMBL" id="UOGL01000468">
    <property type="protein sequence ID" value="VAX40634.1"/>
    <property type="molecule type" value="Genomic_DNA"/>
</dbReference>
<name>A0A3B1DWI5_9ZZZZ</name>
<dbReference type="InterPro" id="IPR010870">
    <property type="entry name" value="Porin_O/P"/>
</dbReference>
<sequence length="509" mass="56958">MSIKWNAAIAAGLFTLAVTTGMPKVSAQEPARIPEIQQLMQRLENAESQIGQLQNQLQQTEGAAVVQVPSNSSGIEQVGATDSKELERIKNLESNVDKILGRFSKGTNWISPGHSGSTMKVFGRIHADYWSFPEDSDGVRAFEGGDPQSRIGFRRMRIGVKGDIKDNMFYKIEVDFAARNRTAFKDAYLGFKDIPFFQKVIIGQQKRPYGLDTLNSSRYNVFIERPFVVEALNQDARRFGIASHGVSEDLAWNWQYGFYNQRDLATQVNDINDHFQGQFAGRLANTIWYDESSGGRGYAHWAISGTVANSDGNSPNNGTQDNETRFRTRPEARTSGRWLNTGRIAGAKSYEILAAEAVVNVGSVQAVGEFMNVWVQRESVAGEDVQFYGAYGYVSWFLTGEHIPWNRKTGTIGRVKPFQNFFLVDTCDDCKGRGWGAWQVAARYSYSDFSDADILGGKGESLTIGVNWHWNPYARMQFNYIDGRISNRSVNGQTAGNYQVLGVRMMVDF</sequence>
<protein>
    <submittedName>
        <fullName evidence="3">Phosphate/pyrophosphate-specific outer membrane porin OprP/OprO</fullName>
    </submittedName>
</protein>
<dbReference type="SUPFAM" id="SSF56935">
    <property type="entry name" value="Porins"/>
    <property type="match status" value="1"/>
</dbReference>
<feature type="compositionally biased region" description="Basic and acidic residues" evidence="2">
    <location>
        <begin position="322"/>
        <end position="332"/>
    </location>
</feature>
<dbReference type="Gene3D" id="2.40.160.10">
    <property type="entry name" value="Porin"/>
    <property type="match status" value="1"/>
</dbReference>
<feature type="region of interest" description="Disordered" evidence="2">
    <location>
        <begin position="309"/>
        <end position="332"/>
    </location>
</feature>
<evidence type="ECO:0000256" key="2">
    <source>
        <dbReference type="SAM" id="MobiDB-lite"/>
    </source>
</evidence>
<evidence type="ECO:0000313" key="3">
    <source>
        <dbReference type="EMBL" id="VAX40634.1"/>
    </source>
</evidence>